<feature type="compositionally biased region" description="Low complexity" evidence="1">
    <location>
        <begin position="55"/>
        <end position="73"/>
    </location>
</feature>
<protein>
    <recommendedName>
        <fullName evidence="2">DUF7086 domain-containing protein</fullName>
    </recommendedName>
</protein>
<evidence type="ECO:0000313" key="3">
    <source>
        <dbReference type="EnsemblPlants" id="LPERR05G20570.1"/>
    </source>
</evidence>
<accession>A0A0D9WJD2</accession>
<feature type="compositionally biased region" description="Low complexity" evidence="1">
    <location>
        <begin position="134"/>
        <end position="148"/>
    </location>
</feature>
<dbReference type="AlphaFoldDB" id="A0A0D9WJD2"/>
<evidence type="ECO:0000256" key="1">
    <source>
        <dbReference type="SAM" id="MobiDB-lite"/>
    </source>
</evidence>
<feature type="domain" description="DUF7086" evidence="2">
    <location>
        <begin position="197"/>
        <end position="329"/>
    </location>
</feature>
<reference evidence="3" key="3">
    <citation type="submission" date="2015-04" db="UniProtKB">
        <authorList>
            <consortium name="EnsemblPlants"/>
        </authorList>
    </citation>
    <scope>IDENTIFICATION</scope>
</reference>
<dbReference type="InterPro" id="IPR055513">
    <property type="entry name" value="DUF7086"/>
</dbReference>
<name>A0A0D9WJD2_9ORYZ</name>
<sequence>MGKNPPSSPPPPPPPVCGSSSSGQKRKAVVMENDDVPPPSWLSLASMDYGDDVGSSSCAASATTPTSPAAHVDDASAAASAILATSTGEFLADHHATGDGGNSNSMAAAAGDDDAAVRAGNSIAPNFFNSFPPSTTHAGSSSSATRSTVIRRRSSNAAASTPSSSDSADDHNDAGKILPNPPYPWATNKLAKHHTIAELSRRGITSIEGETKCRRCDKRNLKTYNISEKFQNLIEYFIPNHRDMNDRASNKWMNPRAQDCVDCGQKNCVRPVIAAEKERINWLFLLLDETLGFCTLDQLKFLCEHTKRHRTGAKDRLLFSAYEELCCQLVPGNLPFERECWA</sequence>
<reference evidence="3 4" key="1">
    <citation type="submission" date="2012-08" db="EMBL/GenBank/DDBJ databases">
        <title>Oryza genome evolution.</title>
        <authorList>
            <person name="Wing R.A."/>
        </authorList>
    </citation>
    <scope>NUCLEOTIDE SEQUENCE</scope>
</reference>
<dbReference type="Proteomes" id="UP000032180">
    <property type="component" value="Chromosome 5"/>
</dbReference>
<dbReference type="STRING" id="77586.A0A0D9WJD2"/>
<dbReference type="eggNOG" id="ENOG502S1D9">
    <property type="taxonomic scope" value="Eukaryota"/>
</dbReference>
<reference evidence="4" key="2">
    <citation type="submission" date="2013-12" db="EMBL/GenBank/DDBJ databases">
        <authorList>
            <person name="Yu Y."/>
            <person name="Lee S."/>
            <person name="de Baynast K."/>
            <person name="Wissotski M."/>
            <person name="Liu L."/>
            <person name="Talag J."/>
            <person name="Goicoechea J."/>
            <person name="Angelova A."/>
            <person name="Jetty R."/>
            <person name="Kudrna D."/>
            <person name="Golser W."/>
            <person name="Rivera L."/>
            <person name="Zhang J."/>
            <person name="Wing R."/>
        </authorList>
    </citation>
    <scope>NUCLEOTIDE SEQUENCE</scope>
</reference>
<proteinExistence type="predicted"/>
<feature type="compositionally biased region" description="Pro residues" evidence="1">
    <location>
        <begin position="1"/>
        <end position="16"/>
    </location>
</feature>
<dbReference type="HOGENOM" id="CLU_042355_0_0_1"/>
<feature type="region of interest" description="Disordered" evidence="1">
    <location>
        <begin position="1"/>
        <end position="73"/>
    </location>
</feature>
<dbReference type="Pfam" id="PF23324">
    <property type="entry name" value="DUF7086"/>
    <property type="match status" value="1"/>
</dbReference>
<feature type="region of interest" description="Disordered" evidence="1">
    <location>
        <begin position="130"/>
        <end position="182"/>
    </location>
</feature>
<dbReference type="PANTHER" id="PTHR34272">
    <property type="entry name" value="EXPRESSED PROTEIN"/>
    <property type="match status" value="1"/>
</dbReference>
<keyword evidence="4" id="KW-1185">Reference proteome</keyword>
<organism evidence="3 4">
    <name type="scientific">Leersia perrieri</name>
    <dbReference type="NCBI Taxonomy" id="77586"/>
    <lineage>
        <taxon>Eukaryota</taxon>
        <taxon>Viridiplantae</taxon>
        <taxon>Streptophyta</taxon>
        <taxon>Embryophyta</taxon>
        <taxon>Tracheophyta</taxon>
        <taxon>Spermatophyta</taxon>
        <taxon>Magnoliopsida</taxon>
        <taxon>Liliopsida</taxon>
        <taxon>Poales</taxon>
        <taxon>Poaceae</taxon>
        <taxon>BOP clade</taxon>
        <taxon>Oryzoideae</taxon>
        <taxon>Oryzeae</taxon>
        <taxon>Oryzinae</taxon>
        <taxon>Leersia</taxon>
    </lineage>
</organism>
<dbReference type="PANTHER" id="PTHR34272:SF1">
    <property type="entry name" value="EXPRESSED PROTEIN"/>
    <property type="match status" value="1"/>
</dbReference>
<dbReference type="Gramene" id="LPERR05G20570.1">
    <property type="protein sequence ID" value="LPERR05G20570.1"/>
    <property type="gene ID" value="LPERR05G20570"/>
</dbReference>
<evidence type="ECO:0000259" key="2">
    <source>
        <dbReference type="Pfam" id="PF23324"/>
    </source>
</evidence>
<feature type="compositionally biased region" description="Low complexity" evidence="1">
    <location>
        <begin position="155"/>
        <end position="166"/>
    </location>
</feature>
<dbReference type="EnsemblPlants" id="LPERR05G20570.1">
    <property type="protein sequence ID" value="LPERR05G20570.1"/>
    <property type="gene ID" value="LPERR05G20570"/>
</dbReference>
<evidence type="ECO:0000313" key="4">
    <source>
        <dbReference type="Proteomes" id="UP000032180"/>
    </source>
</evidence>